<dbReference type="RefSeq" id="WP_148696830.1">
    <property type="nucleotide sequence ID" value="NZ_CP017834.1"/>
</dbReference>
<keyword evidence="1" id="KW-0812">Transmembrane</keyword>
<sequence>MRFYKNLIIINTLFISFFLINFKISATESYVICANSNKYWHWLSEGNIKVQGKWFKKKLSHITFYKIFILDNGEEQYNLLKKDCIQQFGEYFQYPHPSDGLLSAWAVFAIDVSNLKDGFIDKIKYYPLL</sequence>
<evidence type="ECO:0000313" key="3">
    <source>
        <dbReference type="Proteomes" id="UP000184731"/>
    </source>
</evidence>
<proteinExistence type="predicted"/>
<evidence type="ECO:0000313" key="2">
    <source>
        <dbReference type="EMBL" id="APJ03110.1"/>
    </source>
</evidence>
<keyword evidence="1" id="KW-1133">Transmembrane helix</keyword>
<evidence type="ECO:0000256" key="1">
    <source>
        <dbReference type="SAM" id="Phobius"/>
    </source>
</evidence>
<dbReference type="OrthoDB" id="5309656at2"/>
<reference evidence="2 3" key="1">
    <citation type="submission" date="2016-10" db="EMBL/GenBank/DDBJ databases">
        <title>Silvanigrella aquatica sp. nov., isolated from a freshwater lake located in the Black Forest, Germany, description of Silvanigrellaceae fam. nov., Silvanigrellales ord. nov., reclassification of the order Bdellovibrionales in the class Oligoflexia, reclassification of the families Bacteriovoracaceae and Halobacteriovoraceae in the new order Bacteriovoracales ord. nov., and reclassification of the family Pseudobacteriovoracaceae in the order Oligoflexiales.</title>
        <authorList>
            <person name="Hahn M.W."/>
            <person name="Schmidt J."/>
            <person name="Koll U."/>
            <person name="Rohde M."/>
            <person name="Verbag S."/>
            <person name="Pitt A."/>
            <person name="Nakai R."/>
            <person name="Naganuma T."/>
            <person name="Lang E."/>
        </authorList>
    </citation>
    <scope>NUCLEOTIDE SEQUENCE [LARGE SCALE GENOMIC DNA]</scope>
    <source>
        <strain evidence="2 3">MWH-Nonnen-W8red</strain>
    </source>
</reference>
<gene>
    <name evidence="2" type="ORF">AXG55_03980</name>
</gene>
<protein>
    <submittedName>
        <fullName evidence="2">Uncharacterized protein</fullName>
    </submittedName>
</protein>
<organism evidence="2 3">
    <name type="scientific">Silvanigrella aquatica</name>
    <dbReference type="NCBI Taxonomy" id="1915309"/>
    <lineage>
        <taxon>Bacteria</taxon>
        <taxon>Pseudomonadati</taxon>
        <taxon>Bdellovibrionota</taxon>
        <taxon>Oligoflexia</taxon>
        <taxon>Silvanigrellales</taxon>
        <taxon>Silvanigrellaceae</taxon>
        <taxon>Silvanigrella</taxon>
    </lineage>
</organism>
<keyword evidence="1" id="KW-0472">Membrane</keyword>
<accession>A0A1L4CYU9</accession>
<dbReference type="AlphaFoldDB" id="A0A1L4CYU9"/>
<dbReference type="Proteomes" id="UP000184731">
    <property type="component" value="Chromosome"/>
</dbReference>
<dbReference type="KEGG" id="saqi:AXG55_03980"/>
<keyword evidence="3" id="KW-1185">Reference proteome</keyword>
<name>A0A1L4CYU9_9BACT</name>
<dbReference type="STRING" id="1915309.AXG55_03980"/>
<feature type="transmembrane region" description="Helical" evidence="1">
    <location>
        <begin position="7"/>
        <end position="26"/>
    </location>
</feature>
<dbReference type="EMBL" id="CP017834">
    <property type="protein sequence ID" value="APJ03110.1"/>
    <property type="molecule type" value="Genomic_DNA"/>
</dbReference>